<dbReference type="KEGG" id="ddh:Desde_1854"/>
<feature type="transmembrane region" description="Helical" evidence="7">
    <location>
        <begin position="258"/>
        <end position="275"/>
    </location>
</feature>
<evidence type="ECO:0000313" key="9">
    <source>
        <dbReference type="Proteomes" id="UP000006053"/>
    </source>
</evidence>
<feature type="transmembrane region" description="Helical" evidence="7">
    <location>
        <begin position="219"/>
        <end position="238"/>
    </location>
</feature>
<evidence type="ECO:0000256" key="3">
    <source>
        <dbReference type="ARBA" id="ARBA00022475"/>
    </source>
</evidence>
<evidence type="ECO:0000256" key="1">
    <source>
        <dbReference type="ARBA" id="ARBA00004651"/>
    </source>
</evidence>
<evidence type="ECO:0000256" key="7">
    <source>
        <dbReference type="SAM" id="Phobius"/>
    </source>
</evidence>
<organism evidence="8 9">
    <name type="scientific">Desulfitobacterium dehalogenans (strain ATCC 51507 / DSM 9161 / JW/IU-DC1)</name>
    <dbReference type="NCBI Taxonomy" id="756499"/>
    <lineage>
        <taxon>Bacteria</taxon>
        <taxon>Bacillati</taxon>
        <taxon>Bacillota</taxon>
        <taxon>Clostridia</taxon>
        <taxon>Eubacteriales</taxon>
        <taxon>Desulfitobacteriaceae</taxon>
        <taxon>Desulfitobacterium</taxon>
    </lineage>
</organism>
<reference evidence="8 9" key="2">
    <citation type="journal article" date="2015" name="J. Bacteriol.">
        <title>Genomic, proteomic, and biochemical analysis of the organohalide respiratory pathway in Desulfitobacterium dehalogenans.</title>
        <authorList>
            <person name="Kruse T."/>
            <person name="van de Pas B.A."/>
            <person name="Atteia A."/>
            <person name="Krab K."/>
            <person name="Hagen W.R."/>
            <person name="Goodwin L."/>
            <person name="Chain P."/>
            <person name="Boeren S."/>
            <person name="Maphosa F."/>
            <person name="Schraa G."/>
            <person name="de Vos W.M."/>
            <person name="van der Oost J."/>
            <person name="Smidt H."/>
            <person name="Stams A.J."/>
        </authorList>
    </citation>
    <scope>NUCLEOTIDE SEQUENCE [LARGE SCALE GENOMIC DNA]</scope>
    <source>
        <strain evidence="9">ATCC 51507 / DSM 9161 / JW/IU-DC1</strain>
    </source>
</reference>
<evidence type="ECO:0000256" key="2">
    <source>
        <dbReference type="ARBA" id="ARBA00008929"/>
    </source>
</evidence>
<evidence type="ECO:0000256" key="4">
    <source>
        <dbReference type="ARBA" id="ARBA00022692"/>
    </source>
</evidence>
<dbReference type="RefSeq" id="WP_014793735.1">
    <property type="nucleotide sequence ID" value="NC_018017.1"/>
</dbReference>
<evidence type="ECO:0000256" key="5">
    <source>
        <dbReference type="ARBA" id="ARBA00022989"/>
    </source>
</evidence>
<dbReference type="OrthoDB" id="10007836at2"/>
<keyword evidence="5 7" id="KW-1133">Transmembrane helix</keyword>
<dbReference type="PANTHER" id="PTHR34856:SF2">
    <property type="entry name" value="PROTEIN NRFD"/>
    <property type="match status" value="1"/>
</dbReference>
<evidence type="ECO:0000256" key="6">
    <source>
        <dbReference type="ARBA" id="ARBA00023136"/>
    </source>
</evidence>
<dbReference type="STRING" id="756499.Desde_1854"/>
<name>I4A8G2_DESDJ</name>
<comment type="subcellular location">
    <subcellularLocation>
        <location evidence="1">Cell membrane</location>
        <topology evidence="1">Multi-pass membrane protein</topology>
    </subcellularLocation>
</comment>
<dbReference type="eggNOG" id="COG5557">
    <property type="taxonomic scope" value="Bacteria"/>
</dbReference>
<dbReference type="Gene3D" id="1.20.1630.10">
    <property type="entry name" value="Formate dehydrogenase/DMSO reductase domain"/>
    <property type="match status" value="1"/>
</dbReference>
<sequence length="359" mass="38570">MNITEDINLPKSFFVPAVILAIVGICTWIFQLVSGMQVTGLDQGVVWGLYIAAFFAAVGGGAALLAIVGISEFKNILSPVAKSKTLILAMTAFIIGGILITMDLGNPVQMLRLITSFRFQSMMVWDFWFLALCFLAALFFLLKVRKSGNGGKTFGVIAIAAALLVVIVEGFMLSSMAAHSMWGSGITVVSFLISAAIMGCALAMLIMPQNDSIRKILQTVLILSLIVTLAEVFTGALTGNPETKSEMMFVLSGKAAPFFWIQLIIGLLVPLYLLIKCNKPIAVALLAAIGVVFEKIWVLAAGQASHWMQESLNAYFPSLIEYITVIGAAAIGVLLFVLLMKLFNGKVSTASKNQNMQAI</sequence>
<feature type="transmembrane region" description="Helical" evidence="7">
    <location>
        <begin position="322"/>
        <end position="343"/>
    </location>
</feature>
<feature type="transmembrane region" description="Helical" evidence="7">
    <location>
        <begin position="85"/>
        <end position="102"/>
    </location>
</feature>
<keyword evidence="4 7" id="KW-0812">Transmembrane</keyword>
<dbReference type="PANTHER" id="PTHR34856">
    <property type="entry name" value="PROTEIN NRFD"/>
    <property type="match status" value="1"/>
</dbReference>
<dbReference type="Pfam" id="PF03916">
    <property type="entry name" value="NrfD"/>
    <property type="match status" value="1"/>
</dbReference>
<keyword evidence="9" id="KW-1185">Reference proteome</keyword>
<keyword evidence="6 7" id="KW-0472">Membrane</keyword>
<reference evidence="9" key="1">
    <citation type="submission" date="2012-06" db="EMBL/GenBank/DDBJ databases">
        <title>Complete sequence of Desulfitobacterium dehalogenans ATCC 51507.</title>
        <authorList>
            <person name="Lucas S."/>
            <person name="Han J."/>
            <person name="Lapidus A."/>
            <person name="Cheng J.-F."/>
            <person name="Goodwin L."/>
            <person name="Pitluck S."/>
            <person name="Peters L."/>
            <person name="Ovchinnikova G."/>
            <person name="Teshima H."/>
            <person name="Detter J.C."/>
            <person name="Han C."/>
            <person name="Tapia R."/>
            <person name="Land M."/>
            <person name="Hauser L."/>
            <person name="Kyrpides N."/>
            <person name="Ivanova N."/>
            <person name="Pagani I."/>
            <person name="Kruse T."/>
            <person name="de Vos W.M."/>
            <person name="Smidt H."/>
            <person name="Woyke T."/>
        </authorList>
    </citation>
    <scope>NUCLEOTIDE SEQUENCE [LARGE SCALE GENOMIC DNA]</scope>
    <source>
        <strain evidence="9">ATCC 51507 / DSM 9161 / JW/IU-DC1</strain>
    </source>
</reference>
<feature type="transmembrane region" description="Helical" evidence="7">
    <location>
        <begin position="122"/>
        <end position="142"/>
    </location>
</feature>
<dbReference type="GO" id="GO:0005886">
    <property type="term" value="C:plasma membrane"/>
    <property type="evidence" value="ECO:0007669"/>
    <property type="project" value="UniProtKB-SubCell"/>
</dbReference>
<feature type="transmembrane region" description="Helical" evidence="7">
    <location>
        <begin position="12"/>
        <end position="33"/>
    </location>
</feature>
<dbReference type="Proteomes" id="UP000006053">
    <property type="component" value="Chromosome"/>
</dbReference>
<keyword evidence="3" id="KW-1003">Cell membrane</keyword>
<feature type="transmembrane region" description="Helical" evidence="7">
    <location>
        <begin position="45"/>
        <end position="73"/>
    </location>
</feature>
<dbReference type="HOGENOM" id="CLU_753818_0_0_9"/>
<evidence type="ECO:0000313" key="8">
    <source>
        <dbReference type="EMBL" id="AFM00247.1"/>
    </source>
</evidence>
<accession>I4A8G2</accession>
<feature type="transmembrane region" description="Helical" evidence="7">
    <location>
        <begin position="185"/>
        <end position="207"/>
    </location>
</feature>
<dbReference type="InterPro" id="IPR052049">
    <property type="entry name" value="Electron_transfer_protein"/>
</dbReference>
<feature type="transmembrane region" description="Helical" evidence="7">
    <location>
        <begin position="154"/>
        <end position="173"/>
    </location>
</feature>
<feature type="transmembrane region" description="Helical" evidence="7">
    <location>
        <begin position="282"/>
        <end position="302"/>
    </location>
</feature>
<proteinExistence type="inferred from homology"/>
<dbReference type="InterPro" id="IPR005614">
    <property type="entry name" value="NrfD-like"/>
</dbReference>
<dbReference type="AlphaFoldDB" id="I4A8G2"/>
<comment type="similarity">
    <text evidence="2">Belongs to the NrfD family.</text>
</comment>
<dbReference type="EMBL" id="CP003348">
    <property type="protein sequence ID" value="AFM00247.1"/>
    <property type="molecule type" value="Genomic_DNA"/>
</dbReference>
<protein>
    <submittedName>
        <fullName evidence="8">Polysulfide reductase</fullName>
    </submittedName>
</protein>
<gene>
    <name evidence="8" type="ordered locus">Desde_1854</name>
</gene>